<dbReference type="SMART" id="SM00448">
    <property type="entry name" value="REC"/>
    <property type="match status" value="1"/>
</dbReference>
<evidence type="ECO:0000313" key="4">
    <source>
        <dbReference type="Proteomes" id="UP001597183"/>
    </source>
</evidence>
<proteinExistence type="predicted"/>
<dbReference type="SUPFAM" id="SSF52172">
    <property type="entry name" value="CheY-like"/>
    <property type="match status" value="1"/>
</dbReference>
<evidence type="ECO:0000259" key="2">
    <source>
        <dbReference type="PROSITE" id="PS50110"/>
    </source>
</evidence>
<dbReference type="Gene3D" id="3.40.50.2300">
    <property type="match status" value="1"/>
</dbReference>
<dbReference type="Proteomes" id="UP001597183">
    <property type="component" value="Unassembled WGS sequence"/>
</dbReference>
<keyword evidence="1" id="KW-0597">Phosphoprotein</keyword>
<comment type="caution">
    <text evidence="3">The sequence shown here is derived from an EMBL/GenBank/DDBJ whole genome shotgun (WGS) entry which is preliminary data.</text>
</comment>
<dbReference type="PANTHER" id="PTHR44520">
    <property type="entry name" value="RESPONSE REGULATOR RCP1-RELATED"/>
    <property type="match status" value="1"/>
</dbReference>
<accession>A0ABW4AV95</accession>
<feature type="modified residue" description="4-aspartylphosphate" evidence="1">
    <location>
        <position position="28"/>
    </location>
</feature>
<dbReference type="InterPro" id="IPR001789">
    <property type="entry name" value="Sig_transdc_resp-reg_receiver"/>
</dbReference>
<organism evidence="3 4">
    <name type="scientific">Actinoplanes sichuanensis</name>
    <dbReference type="NCBI Taxonomy" id="512349"/>
    <lineage>
        <taxon>Bacteria</taxon>
        <taxon>Bacillati</taxon>
        <taxon>Actinomycetota</taxon>
        <taxon>Actinomycetes</taxon>
        <taxon>Micromonosporales</taxon>
        <taxon>Micromonosporaceae</taxon>
        <taxon>Actinoplanes</taxon>
    </lineage>
</organism>
<dbReference type="Pfam" id="PF00072">
    <property type="entry name" value="Response_reg"/>
    <property type="match status" value="1"/>
</dbReference>
<name>A0ABW4AV95_9ACTN</name>
<dbReference type="PANTHER" id="PTHR44520:SF2">
    <property type="entry name" value="RESPONSE REGULATOR RCP1"/>
    <property type="match status" value="1"/>
</dbReference>
<sequence>MISEQALEFLRRAGGYSDAVRPDLILLDLNMPRMGGLQTLAEIKTDEALEAIPVVVLTTSDAQRDIFSSYQHHASAFVTKPMDLDAFETAVHRINAFYGETARLPRV</sequence>
<evidence type="ECO:0000256" key="1">
    <source>
        <dbReference type="PROSITE-ProRule" id="PRU00169"/>
    </source>
</evidence>
<dbReference type="InterPro" id="IPR011006">
    <property type="entry name" value="CheY-like_superfamily"/>
</dbReference>
<protein>
    <submittedName>
        <fullName evidence="3">Response regulator</fullName>
    </submittedName>
</protein>
<keyword evidence="4" id="KW-1185">Reference proteome</keyword>
<evidence type="ECO:0000313" key="3">
    <source>
        <dbReference type="EMBL" id="MFD1374549.1"/>
    </source>
</evidence>
<feature type="domain" description="Response regulatory" evidence="2">
    <location>
        <begin position="1"/>
        <end position="95"/>
    </location>
</feature>
<dbReference type="CDD" id="cd17557">
    <property type="entry name" value="REC_Rcp-like"/>
    <property type="match status" value="1"/>
</dbReference>
<gene>
    <name evidence="3" type="ORF">ACFQ5G_55250</name>
</gene>
<dbReference type="InterPro" id="IPR052893">
    <property type="entry name" value="TCS_response_regulator"/>
</dbReference>
<dbReference type="EMBL" id="JBHTMK010000085">
    <property type="protein sequence ID" value="MFD1374549.1"/>
    <property type="molecule type" value="Genomic_DNA"/>
</dbReference>
<dbReference type="RefSeq" id="WP_317795654.1">
    <property type="nucleotide sequence ID" value="NZ_AP028461.1"/>
</dbReference>
<reference evidence="4" key="1">
    <citation type="journal article" date="2019" name="Int. J. Syst. Evol. Microbiol.">
        <title>The Global Catalogue of Microorganisms (GCM) 10K type strain sequencing project: providing services to taxonomists for standard genome sequencing and annotation.</title>
        <authorList>
            <consortium name="The Broad Institute Genomics Platform"/>
            <consortium name="The Broad Institute Genome Sequencing Center for Infectious Disease"/>
            <person name="Wu L."/>
            <person name="Ma J."/>
        </authorList>
    </citation>
    <scope>NUCLEOTIDE SEQUENCE [LARGE SCALE GENOMIC DNA]</scope>
    <source>
        <strain evidence="4">CCM 7526</strain>
    </source>
</reference>
<dbReference type="PROSITE" id="PS50110">
    <property type="entry name" value="RESPONSE_REGULATORY"/>
    <property type="match status" value="1"/>
</dbReference>